<feature type="compositionally biased region" description="Basic residues" evidence="2">
    <location>
        <begin position="244"/>
        <end position="258"/>
    </location>
</feature>
<proteinExistence type="predicted"/>
<evidence type="ECO:0000256" key="1">
    <source>
        <dbReference type="PROSITE-ProRule" id="PRU00042"/>
    </source>
</evidence>
<organism evidence="4 5">
    <name type="scientific">Trametes coccinea (strain BRFM310)</name>
    <name type="common">Pycnoporus coccineus</name>
    <dbReference type="NCBI Taxonomy" id="1353009"/>
    <lineage>
        <taxon>Eukaryota</taxon>
        <taxon>Fungi</taxon>
        <taxon>Dikarya</taxon>
        <taxon>Basidiomycota</taxon>
        <taxon>Agaricomycotina</taxon>
        <taxon>Agaricomycetes</taxon>
        <taxon>Polyporales</taxon>
        <taxon>Polyporaceae</taxon>
        <taxon>Trametes</taxon>
    </lineage>
</organism>
<dbReference type="SMART" id="SM00355">
    <property type="entry name" value="ZnF_C2H2"/>
    <property type="match status" value="3"/>
</dbReference>
<evidence type="ECO:0000256" key="2">
    <source>
        <dbReference type="SAM" id="MobiDB-lite"/>
    </source>
</evidence>
<sequence length="333" mass="36521">MVPVSSDGEYSSEDEQEGACGGAGASYSERPVQDAANRDYRSGSEIAGSDTDGSETEAETDVDDEYLSSGAEPEHDGDASLSLQQDTPREDPRWATPRAVTPILRTIATRSCTQRTLKRVRYADSSSDSDSDVRDHSDVKTIGSNVRRPAVKKARRKYPAQAQGMTRRTRMSKAQATSLWTRDDAVCGMDGCKHTVNRAGSGWKRHLDAVHYAAQASSDDERGERTPMAPAAATSSRGANQATSRKKAKTTRKVKAKSKSQSPIRLTCLHADCEEDREFTTTDILYRHIQTVHWKWTFSCPSCGQAFTRLPNMNKHLSAGHPGDELPVPEDDP</sequence>
<keyword evidence="1" id="KW-0862">Zinc</keyword>
<feature type="region of interest" description="Disordered" evidence="2">
    <location>
        <begin position="1"/>
        <end position="98"/>
    </location>
</feature>
<name>A0A1Y2J5H5_TRAC3</name>
<feature type="domain" description="C2H2-type" evidence="3">
    <location>
        <begin position="298"/>
        <end position="326"/>
    </location>
</feature>
<dbReference type="PROSITE" id="PS50157">
    <property type="entry name" value="ZINC_FINGER_C2H2_2"/>
    <property type="match status" value="1"/>
</dbReference>
<dbReference type="Gene3D" id="3.30.160.60">
    <property type="entry name" value="Classic Zinc Finger"/>
    <property type="match status" value="1"/>
</dbReference>
<dbReference type="SUPFAM" id="SSF57667">
    <property type="entry name" value="beta-beta-alpha zinc fingers"/>
    <property type="match status" value="1"/>
</dbReference>
<reference evidence="4 5" key="1">
    <citation type="journal article" date="2015" name="Biotechnol. Biofuels">
        <title>Enhanced degradation of softwood versus hardwood by the white-rot fungus Pycnoporus coccineus.</title>
        <authorList>
            <person name="Couturier M."/>
            <person name="Navarro D."/>
            <person name="Chevret D."/>
            <person name="Henrissat B."/>
            <person name="Piumi F."/>
            <person name="Ruiz-Duenas F.J."/>
            <person name="Martinez A.T."/>
            <person name="Grigoriev I.V."/>
            <person name="Riley R."/>
            <person name="Lipzen A."/>
            <person name="Berrin J.G."/>
            <person name="Master E.R."/>
            <person name="Rosso M.N."/>
        </authorList>
    </citation>
    <scope>NUCLEOTIDE SEQUENCE [LARGE SCALE GENOMIC DNA]</scope>
    <source>
        <strain evidence="4 5">BRFM310</strain>
    </source>
</reference>
<protein>
    <recommendedName>
        <fullName evidence="3">C2H2-type domain-containing protein</fullName>
    </recommendedName>
</protein>
<gene>
    <name evidence="4" type="ORF">PYCCODRAFT_342078</name>
</gene>
<evidence type="ECO:0000313" key="4">
    <source>
        <dbReference type="EMBL" id="OSD07701.1"/>
    </source>
</evidence>
<dbReference type="GO" id="GO:0008270">
    <property type="term" value="F:zinc ion binding"/>
    <property type="evidence" value="ECO:0007669"/>
    <property type="project" value="UniProtKB-KW"/>
</dbReference>
<keyword evidence="1" id="KW-0479">Metal-binding</keyword>
<feature type="region of interest" description="Disordered" evidence="2">
    <location>
        <begin position="120"/>
        <end position="177"/>
    </location>
</feature>
<feature type="compositionally biased region" description="Acidic residues" evidence="2">
    <location>
        <begin position="52"/>
        <end position="66"/>
    </location>
</feature>
<dbReference type="InterPro" id="IPR036236">
    <property type="entry name" value="Znf_C2H2_sf"/>
</dbReference>
<accession>A0A1Y2J5H5</accession>
<dbReference type="Proteomes" id="UP000193067">
    <property type="component" value="Unassembled WGS sequence"/>
</dbReference>
<dbReference type="EMBL" id="KZ084087">
    <property type="protein sequence ID" value="OSD07701.1"/>
    <property type="molecule type" value="Genomic_DNA"/>
</dbReference>
<evidence type="ECO:0000313" key="5">
    <source>
        <dbReference type="Proteomes" id="UP000193067"/>
    </source>
</evidence>
<dbReference type="PROSITE" id="PS00028">
    <property type="entry name" value="ZINC_FINGER_C2H2_1"/>
    <property type="match status" value="1"/>
</dbReference>
<feature type="compositionally biased region" description="Basic residues" evidence="2">
    <location>
        <begin position="149"/>
        <end position="158"/>
    </location>
</feature>
<dbReference type="OrthoDB" id="2758829at2759"/>
<feature type="region of interest" description="Disordered" evidence="2">
    <location>
        <begin position="214"/>
        <end position="260"/>
    </location>
</feature>
<keyword evidence="5" id="KW-1185">Reference proteome</keyword>
<dbReference type="InterPro" id="IPR013087">
    <property type="entry name" value="Znf_C2H2_type"/>
</dbReference>
<evidence type="ECO:0000259" key="3">
    <source>
        <dbReference type="PROSITE" id="PS50157"/>
    </source>
</evidence>
<keyword evidence="1" id="KW-0863">Zinc-finger</keyword>
<dbReference type="AlphaFoldDB" id="A0A1Y2J5H5"/>